<dbReference type="EMBL" id="MLJW01000014">
    <property type="protein sequence ID" value="OIR13571.1"/>
    <property type="molecule type" value="Genomic_DNA"/>
</dbReference>
<comment type="similarity">
    <text evidence="3">Belongs to the class-II aminoacyl-tRNA synthetase family. Type-1 seryl-tRNA synthetase subfamily.</text>
</comment>
<keyword evidence="10" id="KW-0030">Aminoacyl-tRNA synthetase</keyword>
<evidence type="ECO:0000256" key="2">
    <source>
        <dbReference type="ARBA" id="ARBA00005045"/>
    </source>
</evidence>
<dbReference type="PIRSF" id="PIRSF001529">
    <property type="entry name" value="Ser-tRNA-synth_IIa"/>
    <property type="match status" value="1"/>
</dbReference>
<gene>
    <name evidence="17" type="primary">serS_4</name>
    <name evidence="17" type="ORF">GALL_53890</name>
</gene>
<keyword evidence="7" id="KW-0547">Nucleotide-binding</keyword>
<evidence type="ECO:0000256" key="13">
    <source>
        <dbReference type="ARBA" id="ARBA00039158"/>
    </source>
</evidence>
<dbReference type="InterPro" id="IPR033729">
    <property type="entry name" value="SerRS_core"/>
</dbReference>
<name>A0A1J5T052_9ZZZZ</name>
<dbReference type="InterPro" id="IPR002314">
    <property type="entry name" value="aa-tRNA-synt_IIb"/>
</dbReference>
<dbReference type="InterPro" id="IPR042103">
    <property type="entry name" value="SerRS_1_N_sf"/>
</dbReference>
<dbReference type="Pfam" id="PF02403">
    <property type="entry name" value="Seryl_tRNA_N"/>
    <property type="match status" value="1"/>
</dbReference>
<dbReference type="Gene3D" id="3.30.930.10">
    <property type="entry name" value="Bira Bifunctional Protein, Domain 2"/>
    <property type="match status" value="1"/>
</dbReference>
<evidence type="ECO:0000256" key="10">
    <source>
        <dbReference type="ARBA" id="ARBA00023146"/>
    </source>
</evidence>
<proteinExistence type="inferred from homology"/>
<evidence type="ECO:0000259" key="16">
    <source>
        <dbReference type="PROSITE" id="PS50862"/>
    </source>
</evidence>
<dbReference type="AlphaFoldDB" id="A0A1J5T052"/>
<keyword evidence="6 17" id="KW-0436">Ligase</keyword>
<evidence type="ECO:0000256" key="6">
    <source>
        <dbReference type="ARBA" id="ARBA00022598"/>
    </source>
</evidence>
<dbReference type="Pfam" id="PF00587">
    <property type="entry name" value="tRNA-synt_2b"/>
    <property type="match status" value="1"/>
</dbReference>
<evidence type="ECO:0000313" key="17">
    <source>
        <dbReference type="EMBL" id="OIR13571.1"/>
    </source>
</evidence>
<evidence type="ECO:0000256" key="8">
    <source>
        <dbReference type="ARBA" id="ARBA00022840"/>
    </source>
</evidence>
<dbReference type="GO" id="GO:0005524">
    <property type="term" value="F:ATP binding"/>
    <property type="evidence" value="ECO:0007669"/>
    <property type="project" value="UniProtKB-KW"/>
</dbReference>
<evidence type="ECO:0000256" key="1">
    <source>
        <dbReference type="ARBA" id="ARBA00004496"/>
    </source>
</evidence>
<dbReference type="InterPro" id="IPR010978">
    <property type="entry name" value="tRNA-bd_arm"/>
</dbReference>
<evidence type="ECO:0000256" key="14">
    <source>
        <dbReference type="ARBA" id="ARBA00047929"/>
    </source>
</evidence>
<comment type="catalytic activity">
    <reaction evidence="15">
        <text>tRNA(Ser) + L-serine + ATP = L-seryl-tRNA(Ser) + AMP + diphosphate + H(+)</text>
        <dbReference type="Rhea" id="RHEA:12292"/>
        <dbReference type="Rhea" id="RHEA-COMP:9669"/>
        <dbReference type="Rhea" id="RHEA-COMP:9703"/>
        <dbReference type="ChEBI" id="CHEBI:15378"/>
        <dbReference type="ChEBI" id="CHEBI:30616"/>
        <dbReference type="ChEBI" id="CHEBI:33019"/>
        <dbReference type="ChEBI" id="CHEBI:33384"/>
        <dbReference type="ChEBI" id="CHEBI:78442"/>
        <dbReference type="ChEBI" id="CHEBI:78533"/>
        <dbReference type="ChEBI" id="CHEBI:456215"/>
        <dbReference type="EC" id="6.1.1.11"/>
    </reaction>
</comment>
<comment type="pathway">
    <text evidence="2">Aminoacyl-tRNA biosynthesis; selenocysteinyl-tRNA(Sec) biosynthesis; L-seryl-tRNA(Sec) from L-serine and tRNA(Sec): step 1/1.</text>
</comment>
<dbReference type="NCBIfam" id="TIGR00414">
    <property type="entry name" value="serS"/>
    <property type="match status" value="1"/>
</dbReference>
<evidence type="ECO:0000256" key="12">
    <source>
        <dbReference type="ARBA" id="ARBA00033352"/>
    </source>
</evidence>
<dbReference type="InterPro" id="IPR002317">
    <property type="entry name" value="Ser-tRNA-ligase_type_1"/>
</dbReference>
<dbReference type="InterPro" id="IPR015866">
    <property type="entry name" value="Ser-tRNA-synth_1_N"/>
</dbReference>
<keyword evidence="8" id="KW-0067">ATP-binding</keyword>
<comment type="catalytic activity">
    <reaction evidence="14">
        <text>tRNA(Sec) + L-serine + ATP = L-seryl-tRNA(Sec) + AMP + diphosphate + H(+)</text>
        <dbReference type="Rhea" id="RHEA:42580"/>
        <dbReference type="Rhea" id="RHEA-COMP:9742"/>
        <dbReference type="Rhea" id="RHEA-COMP:10128"/>
        <dbReference type="ChEBI" id="CHEBI:15378"/>
        <dbReference type="ChEBI" id="CHEBI:30616"/>
        <dbReference type="ChEBI" id="CHEBI:33019"/>
        <dbReference type="ChEBI" id="CHEBI:33384"/>
        <dbReference type="ChEBI" id="CHEBI:78442"/>
        <dbReference type="ChEBI" id="CHEBI:78533"/>
        <dbReference type="ChEBI" id="CHEBI:456215"/>
        <dbReference type="EC" id="6.1.1.11"/>
    </reaction>
</comment>
<dbReference type="EC" id="6.1.1.11" evidence="4"/>
<dbReference type="PANTHER" id="PTHR43697">
    <property type="entry name" value="SERYL-TRNA SYNTHETASE"/>
    <property type="match status" value="1"/>
</dbReference>
<feature type="domain" description="Aminoacyl-transfer RNA synthetases class-II family profile" evidence="16">
    <location>
        <begin position="171"/>
        <end position="408"/>
    </location>
</feature>
<keyword evidence="5" id="KW-0963">Cytoplasm</keyword>
<dbReference type="Gene3D" id="1.10.287.40">
    <property type="entry name" value="Serine-tRNA synthetase, tRNA binding domain"/>
    <property type="match status" value="1"/>
</dbReference>
<dbReference type="GO" id="GO:0006434">
    <property type="term" value="P:seryl-tRNA aminoacylation"/>
    <property type="evidence" value="ECO:0007669"/>
    <property type="project" value="InterPro"/>
</dbReference>
<evidence type="ECO:0000256" key="4">
    <source>
        <dbReference type="ARBA" id="ARBA00012840"/>
    </source>
</evidence>
<dbReference type="GO" id="GO:0005737">
    <property type="term" value="C:cytoplasm"/>
    <property type="evidence" value="ECO:0007669"/>
    <property type="project" value="UniProtKB-SubCell"/>
</dbReference>
<dbReference type="CDD" id="cd00770">
    <property type="entry name" value="SerRS_core"/>
    <property type="match status" value="1"/>
</dbReference>
<dbReference type="PRINTS" id="PR00981">
    <property type="entry name" value="TRNASYNTHSER"/>
</dbReference>
<dbReference type="PANTHER" id="PTHR43697:SF1">
    <property type="entry name" value="SERINE--TRNA LIGASE"/>
    <property type="match status" value="1"/>
</dbReference>
<evidence type="ECO:0000256" key="3">
    <source>
        <dbReference type="ARBA" id="ARBA00010728"/>
    </source>
</evidence>
<dbReference type="InterPro" id="IPR006195">
    <property type="entry name" value="aa-tRNA-synth_II"/>
</dbReference>
<organism evidence="17">
    <name type="scientific">mine drainage metagenome</name>
    <dbReference type="NCBI Taxonomy" id="410659"/>
    <lineage>
        <taxon>unclassified sequences</taxon>
        <taxon>metagenomes</taxon>
        <taxon>ecological metagenomes</taxon>
    </lineage>
</organism>
<evidence type="ECO:0000256" key="11">
    <source>
        <dbReference type="ARBA" id="ARBA00031113"/>
    </source>
</evidence>
<evidence type="ECO:0000256" key="15">
    <source>
        <dbReference type="ARBA" id="ARBA00048823"/>
    </source>
</evidence>
<dbReference type="GO" id="GO:0004828">
    <property type="term" value="F:serine-tRNA ligase activity"/>
    <property type="evidence" value="ECO:0007669"/>
    <property type="project" value="UniProtKB-EC"/>
</dbReference>
<dbReference type="PROSITE" id="PS50862">
    <property type="entry name" value="AA_TRNA_LIGASE_II"/>
    <property type="match status" value="1"/>
</dbReference>
<reference evidence="17" key="1">
    <citation type="submission" date="2016-10" db="EMBL/GenBank/DDBJ databases">
        <title>Sequence of Gallionella enrichment culture.</title>
        <authorList>
            <person name="Poehlein A."/>
            <person name="Muehling M."/>
            <person name="Daniel R."/>
        </authorList>
    </citation>
    <scope>NUCLEOTIDE SEQUENCE</scope>
</reference>
<accession>A0A1J5T052</accession>
<evidence type="ECO:0000256" key="7">
    <source>
        <dbReference type="ARBA" id="ARBA00022741"/>
    </source>
</evidence>
<dbReference type="SUPFAM" id="SSF55681">
    <property type="entry name" value="Class II aaRS and biotin synthetases"/>
    <property type="match status" value="1"/>
</dbReference>
<comment type="subcellular location">
    <subcellularLocation>
        <location evidence="1">Cytoplasm</location>
    </subcellularLocation>
</comment>
<protein>
    <recommendedName>
        <fullName evidence="13">Serine--tRNA ligase</fullName>
        <ecNumber evidence="4">6.1.1.11</ecNumber>
    </recommendedName>
    <alternativeName>
        <fullName evidence="11">Seryl-tRNA synthetase</fullName>
    </alternativeName>
    <alternativeName>
        <fullName evidence="12">Seryl-tRNA(Ser/Sec) synthetase</fullName>
    </alternativeName>
</protein>
<evidence type="ECO:0000256" key="5">
    <source>
        <dbReference type="ARBA" id="ARBA00022490"/>
    </source>
</evidence>
<sequence length="423" mass="46891">MIDPKLLRESPDLVRAAIAKKHLSVDLDTVLALDADWRSQLGEVEALRSKQKSANTEMAALKKGSPEFIAKVQEMKGLSAQVKEKETALGELEAAWRKAMLTLPNIPHESVPEGATPEQNVVFSSHGSVEAVSPAAKAHWDIAGFDRLFDFSRGSKVTGAGFPFYVGDGARLVRSLIQFFLDEAGKAGYQEVNPPIVVNAASATAVGQLPDKEGMMYQTVEDQFYLVPTAETPLTNFFRDEILDEAALPVFRCAYTPCFRREAGSYGKDVRGLNRLHQFDKVELLKWVHPSRSYAELDSLRDHAESLLRKLELPYRVLLMCGGDLGFAQSKKYDLEVWSGGQKRWLEVSSCSNFESFQARRAQIRFRSKDMAKPELVHTINGSGLAVPRVLSALLENNLQADGTVKIPAVLVQYFGKSHLCFA</sequence>
<keyword evidence="9" id="KW-0648">Protein biosynthesis</keyword>
<evidence type="ECO:0000256" key="9">
    <source>
        <dbReference type="ARBA" id="ARBA00022917"/>
    </source>
</evidence>
<dbReference type="InterPro" id="IPR045864">
    <property type="entry name" value="aa-tRNA-synth_II/BPL/LPL"/>
</dbReference>
<comment type="caution">
    <text evidence="17">The sequence shown here is derived from an EMBL/GenBank/DDBJ whole genome shotgun (WGS) entry which is preliminary data.</text>
</comment>
<dbReference type="SUPFAM" id="SSF46589">
    <property type="entry name" value="tRNA-binding arm"/>
    <property type="match status" value="1"/>
</dbReference>